<dbReference type="RefSeq" id="WP_148577222.1">
    <property type="nucleotide sequence ID" value="NZ_JAVEUW010000095.1"/>
</dbReference>
<comment type="caution">
    <text evidence="2">The sequence shown here is derived from an EMBL/GenBank/DDBJ whole genome shotgun (WGS) entry which is preliminary data.</text>
</comment>
<keyword evidence="3" id="KW-1185">Reference proteome</keyword>
<dbReference type="Proteomes" id="UP000389128">
    <property type="component" value="Unassembled WGS sequence"/>
</dbReference>
<feature type="region of interest" description="Disordered" evidence="1">
    <location>
        <begin position="75"/>
        <end position="106"/>
    </location>
</feature>
<organism evidence="2 3">
    <name type="scientific">Zoogloea oleivorans</name>
    <dbReference type="NCBI Taxonomy" id="1552750"/>
    <lineage>
        <taxon>Bacteria</taxon>
        <taxon>Pseudomonadati</taxon>
        <taxon>Pseudomonadota</taxon>
        <taxon>Betaproteobacteria</taxon>
        <taxon>Rhodocyclales</taxon>
        <taxon>Zoogloeaceae</taxon>
        <taxon>Zoogloea</taxon>
    </lineage>
</organism>
<reference evidence="2 3" key="1">
    <citation type="submission" date="2019-01" db="EMBL/GenBank/DDBJ databases">
        <title>Zoogloea oleivorans genome sequencing and assembly.</title>
        <authorList>
            <person name="Tancsics A."/>
            <person name="Farkas M."/>
            <person name="Kriszt B."/>
            <person name="Maroti G."/>
            <person name="Horvath B."/>
        </authorList>
    </citation>
    <scope>NUCLEOTIDE SEQUENCE [LARGE SCALE GENOMIC DNA]</scope>
    <source>
        <strain evidence="2 3">Buc</strain>
    </source>
</reference>
<dbReference type="EMBL" id="SDKK01000001">
    <property type="protein sequence ID" value="TYC62132.1"/>
    <property type="molecule type" value="Genomic_DNA"/>
</dbReference>
<accession>A0A6C2D8V2</accession>
<protein>
    <submittedName>
        <fullName evidence="2">Uncharacterized protein</fullName>
    </submittedName>
</protein>
<proteinExistence type="predicted"/>
<evidence type="ECO:0000256" key="1">
    <source>
        <dbReference type="SAM" id="MobiDB-lite"/>
    </source>
</evidence>
<gene>
    <name evidence="2" type="ORF">ETQ85_00820</name>
</gene>
<dbReference type="OrthoDB" id="8588059at2"/>
<dbReference type="AlphaFoldDB" id="A0A6C2D8V2"/>
<evidence type="ECO:0000313" key="2">
    <source>
        <dbReference type="EMBL" id="TYC62132.1"/>
    </source>
</evidence>
<evidence type="ECO:0000313" key="3">
    <source>
        <dbReference type="Proteomes" id="UP000389128"/>
    </source>
</evidence>
<name>A0A6C2D8V2_9RHOO</name>
<sequence length="181" mass="19779">MNNDWILAKTSAGLEEVATRGRRVPTRLRTVLIIVDGRRSVKHLSESAAALGNIRAALAELRDMGLVAPVESSAHATPAVEPASRASVSPAARPQSVAHGRPAPQPVRRRSLALARLYLFNAMEQSLRQADQPVREHLRTATSRAELLMAFEMCRDIASELGVGHIDTIEEQFMGMLPEEN</sequence>
<feature type="compositionally biased region" description="Low complexity" evidence="1">
    <location>
        <begin position="78"/>
        <end position="98"/>
    </location>
</feature>